<dbReference type="GO" id="GO:0003677">
    <property type="term" value="F:DNA binding"/>
    <property type="evidence" value="ECO:0007669"/>
    <property type="project" value="UniProtKB-UniRule"/>
</dbReference>
<comment type="subcellular location">
    <subcellularLocation>
        <location evidence="9">Cytoplasm</location>
    </subcellularLocation>
</comment>
<keyword evidence="4 9" id="KW-0862">Zinc</keyword>
<evidence type="ECO:0000256" key="4">
    <source>
        <dbReference type="ARBA" id="ARBA00022833"/>
    </source>
</evidence>
<comment type="similarity">
    <text evidence="9">Belongs to the FlhC family.</text>
</comment>
<evidence type="ECO:0000256" key="2">
    <source>
        <dbReference type="ARBA" id="ARBA00022723"/>
    </source>
</evidence>
<feature type="binding site" evidence="9">
    <location>
        <position position="144"/>
    </location>
    <ligand>
        <name>Zn(2+)</name>
        <dbReference type="ChEBI" id="CHEBI:29105"/>
    </ligand>
</feature>
<keyword evidence="8 9" id="KW-0804">Transcription</keyword>
<evidence type="ECO:0000256" key="5">
    <source>
        <dbReference type="ARBA" id="ARBA00023015"/>
    </source>
</evidence>
<evidence type="ECO:0000313" key="11">
    <source>
        <dbReference type="Proteomes" id="UP000672934"/>
    </source>
</evidence>
<evidence type="ECO:0000256" key="9">
    <source>
        <dbReference type="HAMAP-Rule" id="MF_01891"/>
    </source>
</evidence>
<gene>
    <name evidence="10" type="primary">flhC_1</name>
    <name evidence="9" type="synonym">flhC</name>
    <name evidence="10" type="ORF">LMG31506_03467</name>
</gene>
<keyword evidence="1 9" id="KW-0963">Cytoplasm</keyword>
<dbReference type="GO" id="GO:0005737">
    <property type="term" value="C:cytoplasm"/>
    <property type="evidence" value="ECO:0007669"/>
    <property type="project" value="UniProtKB-SubCell"/>
</dbReference>
<dbReference type="GO" id="GO:0045893">
    <property type="term" value="P:positive regulation of DNA-templated transcription"/>
    <property type="evidence" value="ECO:0007669"/>
    <property type="project" value="InterPro"/>
</dbReference>
<protein>
    <recommendedName>
        <fullName evidence="9">Flagellar transcriptional regulator FlhC</fullName>
    </recommendedName>
</protein>
<evidence type="ECO:0000256" key="7">
    <source>
        <dbReference type="ARBA" id="ARBA00023159"/>
    </source>
</evidence>
<keyword evidence="2 9" id="KW-0479">Metal-binding</keyword>
<keyword evidence="10" id="KW-0282">Flagellum</keyword>
<dbReference type="GO" id="GO:0008270">
    <property type="term" value="F:zinc ion binding"/>
    <property type="evidence" value="ECO:0007669"/>
    <property type="project" value="UniProtKB-UniRule"/>
</dbReference>
<accession>A0A916MW07</accession>
<dbReference type="InterPro" id="IPR007944">
    <property type="entry name" value="FlhC"/>
</dbReference>
<proteinExistence type="inferred from homology"/>
<sequence>MKTPAQPALARSALQDASDTQLAIELISLGARPQVVEAEVALSHSRVYRLYRELTGGSPPKGMLPFSADWFVTWRPNAHASYLLNVHEFMRQRAGLPGIRAVLDSYRVYAGHMRASDEECLISFTRFWTLVRFREGGLLQLSTCRCCGGRYVTHAYEPQASFICSLCEPPSRVRRGVHRTLPAGVAEPASPIPGGLPVVAGPALGAAAPAPQRGRAGAGPAAGAPLARCRRRTL</sequence>
<dbReference type="GO" id="GO:1902208">
    <property type="term" value="P:regulation of bacterial-type flagellum assembly"/>
    <property type="evidence" value="ECO:0007669"/>
    <property type="project" value="UniProtKB-UniRule"/>
</dbReference>
<keyword evidence="7 9" id="KW-0010">Activator</keyword>
<name>A0A916MW07_9BURK</name>
<evidence type="ECO:0000256" key="6">
    <source>
        <dbReference type="ARBA" id="ARBA00023125"/>
    </source>
</evidence>
<reference evidence="10" key="1">
    <citation type="submission" date="2021-03" db="EMBL/GenBank/DDBJ databases">
        <authorList>
            <person name="Peeters C."/>
        </authorList>
    </citation>
    <scope>NUCLEOTIDE SEQUENCE</scope>
    <source>
        <strain evidence="10">LMG 31506</strain>
    </source>
</reference>
<dbReference type="Pfam" id="PF05280">
    <property type="entry name" value="FlhC"/>
    <property type="match status" value="1"/>
</dbReference>
<dbReference type="Proteomes" id="UP000672934">
    <property type="component" value="Unassembled WGS sequence"/>
</dbReference>
<organism evidence="10 11">
    <name type="scientific">Cupriavidus yeoncheonensis</name>
    <dbReference type="NCBI Taxonomy" id="1462994"/>
    <lineage>
        <taxon>Bacteria</taxon>
        <taxon>Pseudomonadati</taxon>
        <taxon>Pseudomonadota</taxon>
        <taxon>Betaproteobacteria</taxon>
        <taxon>Burkholderiales</taxon>
        <taxon>Burkholderiaceae</taxon>
        <taxon>Cupriavidus</taxon>
    </lineage>
</organism>
<dbReference type="SUPFAM" id="SSF160930">
    <property type="entry name" value="FlhC-like"/>
    <property type="match status" value="1"/>
</dbReference>
<comment type="subunit">
    <text evidence="9">Heterohexamer composed of two FlhC and four FlhD subunits. Each FlhC binds a FlhD dimer, forming a heterotrimer, and a hexamer assembles by dimerization of two heterotrimers.</text>
</comment>
<feature type="binding site" evidence="9">
    <location>
        <position position="167"/>
    </location>
    <ligand>
        <name>Zn(2+)</name>
        <dbReference type="ChEBI" id="CHEBI:29105"/>
    </ligand>
</feature>
<comment type="caution">
    <text evidence="10">The sequence shown here is derived from an EMBL/GenBank/DDBJ whole genome shotgun (WGS) entry which is preliminary data.</text>
</comment>
<keyword evidence="10" id="KW-0969">Cilium</keyword>
<feature type="binding site" evidence="9">
    <location>
        <position position="147"/>
    </location>
    <ligand>
        <name>Zn(2+)</name>
        <dbReference type="ChEBI" id="CHEBI:29105"/>
    </ligand>
</feature>
<feature type="binding site" evidence="9">
    <location>
        <position position="164"/>
    </location>
    <ligand>
        <name>Zn(2+)</name>
        <dbReference type="ChEBI" id="CHEBI:29105"/>
    </ligand>
</feature>
<evidence type="ECO:0000256" key="3">
    <source>
        <dbReference type="ARBA" id="ARBA00022795"/>
    </source>
</evidence>
<keyword evidence="11" id="KW-1185">Reference proteome</keyword>
<keyword evidence="5 9" id="KW-0805">Transcription regulation</keyword>
<dbReference type="GO" id="GO:0044781">
    <property type="term" value="P:bacterial-type flagellum organization"/>
    <property type="evidence" value="ECO:0007669"/>
    <property type="project" value="UniProtKB-KW"/>
</dbReference>
<dbReference type="NCBIfam" id="NF009365">
    <property type="entry name" value="PRK12722.1"/>
    <property type="match status" value="1"/>
</dbReference>
<comment type="cofactor">
    <cofactor evidence="9">
        <name>Zn(2+)</name>
        <dbReference type="ChEBI" id="CHEBI:29105"/>
    </cofactor>
    <text evidence="9">Binds 1 zinc ion per subunit.</text>
</comment>
<comment type="function">
    <text evidence="9">Functions in complex with FlhD as a master transcriptional regulator that regulates transcription of several flagellar and non-flagellar operons by binding to their promoter region. Activates expression of class 2 flagellar genes, including fliA, which is a flagellum-specific sigma factor that turns on the class 3 genes. Also regulates genes whose products function in a variety of physiological pathways.</text>
</comment>
<evidence type="ECO:0000256" key="8">
    <source>
        <dbReference type="ARBA" id="ARBA00023163"/>
    </source>
</evidence>
<dbReference type="AlphaFoldDB" id="A0A916MW07"/>
<dbReference type="EMBL" id="CAJPUY010000012">
    <property type="protein sequence ID" value="CAG2146804.1"/>
    <property type="molecule type" value="Genomic_DNA"/>
</dbReference>
<evidence type="ECO:0000313" key="10">
    <source>
        <dbReference type="EMBL" id="CAG2146804.1"/>
    </source>
</evidence>
<keyword evidence="10" id="KW-0966">Cell projection</keyword>
<dbReference type="HAMAP" id="MF_01891">
    <property type="entry name" value="FhlC"/>
    <property type="match status" value="1"/>
</dbReference>
<keyword evidence="3 9" id="KW-1005">Bacterial flagellum biogenesis</keyword>
<evidence type="ECO:0000256" key="1">
    <source>
        <dbReference type="ARBA" id="ARBA00022490"/>
    </source>
</evidence>
<keyword evidence="6 9" id="KW-0238">DNA-binding</keyword>